<protein>
    <recommendedName>
        <fullName evidence="3">E3 ubiquitin-protein ligase E3D</fullName>
        <ecNumber evidence="2">2.3.2.26</ecNumber>
    </recommendedName>
    <alternativeName>
        <fullName evidence="6">HECT-type E3 ubiquitin transferase E3D</fullName>
    </alternativeName>
    <alternativeName>
        <fullName evidence="5">UbcH10-binding protein with a HECT-like domain</fullName>
    </alternativeName>
    <alternativeName>
        <fullName evidence="4">Ubiquitin-conjugating enzyme E2C-binding protein</fullName>
    </alternativeName>
</protein>
<dbReference type="Proteomes" id="UP000274756">
    <property type="component" value="Unassembled WGS sequence"/>
</dbReference>
<dbReference type="GO" id="GO:0051865">
    <property type="term" value="P:protein autoubiquitination"/>
    <property type="evidence" value="ECO:0007669"/>
    <property type="project" value="TreeGrafter"/>
</dbReference>
<evidence type="ECO:0000313" key="11">
    <source>
        <dbReference type="Proteomes" id="UP000274756"/>
    </source>
</evidence>
<evidence type="ECO:0000256" key="4">
    <source>
        <dbReference type="ARBA" id="ARBA00029737"/>
    </source>
</evidence>
<name>A0A158Q2P6_DRAME</name>
<dbReference type="GO" id="GO:0000151">
    <property type="term" value="C:ubiquitin ligase complex"/>
    <property type="evidence" value="ECO:0007669"/>
    <property type="project" value="TreeGrafter"/>
</dbReference>
<dbReference type="InterPro" id="IPR019193">
    <property type="entry name" value="UBQ-conj_enz_E2-bd_prot"/>
</dbReference>
<sequence>MDFGRIWLLDSYSILTVGVLKSDRENGEEINDGFPSFPVLKVLYKLFDEENALTDPRANGEDSSVGIVEIPLGCCLKLIEILLVSSHAIPPACRTVGQFYVSWCAQIQEIF</sequence>
<dbReference type="GO" id="GO:0031624">
    <property type="term" value="F:ubiquitin conjugating enzyme binding"/>
    <property type="evidence" value="ECO:0007669"/>
    <property type="project" value="TreeGrafter"/>
</dbReference>
<dbReference type="PANTHER" id="PTHR31531:SF2">
    <property type="entry name" value="E3 UBIQUITIN-PROTEIN LIGASE E3D"/>
    <property type="match status" value="1"/>
</dbReference>
<reference evidence="12" key="1">
    <citation type="submission" date="2016-04" db="UniProtKB">
        <authorList>
            <consortium name="WormBaseParasite"/>
        </authorList>
    </citation>
    <scope>IDENTIFICATION</scope>
</reference>
<dbReference type="AlphaFoldDB" id="A0A158Q2P6"/>
<dbReference type="WBParaSite" id="DME_0000058201-mRNA-1">
    <property type="protein sequence ID" value="DME_0000058201-mRNA-1"/>
    <property type="gene ID" value="DME_0000058201"/>
</dbReference>
<comment type="subunit">
    <text evidence="8">Interacts with UBE2C/UbcH10 (E2 ubiquitin-conjugating enzyme). In vitro, interacts with cyclin-B.</text>
</comment>
<evidence type="ECO:0000256" key="5">
    <source>
        <dbReference type="ARBA" id="ARBA00032234"/>
    </source>
</evidence>
<dbReference type="GO" id="GO:0061630">
    <property type="term" value="F:ubiquitin protein ligase activity"/>
    <property type="evidence" value="ECO:0007669"/>
    <property type="project" value="UniProtKB-EC"/>
</dbReference>
<evidence type="ECO:0000313" key="10">
    <source>
        <dbReference type="Proteomes" id="UP000038040"/>
    </source>
</evidence>
<proteinExistence type="predicted"/>
<evidence type="ECO:0000256" key="6">
    <source>
        <dbReference type="ARBA" id="ARBA00032298"/>
    </source>
</evidence>
<dbReference type="OrthoDB" id="5795359at2759"/>
<dbReference type="EC" id="2.3.2.26" evidence="2"/>
<dbReference type="GO" id="GO:0005829">
    <property type="term" value="C:cytosol"/>
    <property type="evidence" value="ECO:0007669"/>
    <property type="project" value="TreeGrafter"/>
</dbReference>
<dbReference type="GO" id="GO:0043161">
    <property type="term" value="P:proteasome-mediated ubiquitin-dependent protein catabolic process"/>
    <property type="evidence" value="ECO:0007669"/>
    <property type="project" value="TreeGrafter"/>
</dbReference>
<evidence type="ECO:0000256" key="3">
    <source>
        <dbReference type="ARBA" id="ARBA00013646"/>
    </source>
</evidence>
<gene>
    <name evidence="9" type="ORF">DME_LOCUS4942</name>
</gene>
<comment type="function">
    <text evidence="7">E3 ubiquitin-protein ligase which accepts ubiquitin from specific E2 ubiquitin-conjugating enzymes, and transfers it to substrates, generally promoting their degradation by the proteasome. Independently of its E3 ubiquitin-protein ligase activity, acts as an inhibitor of CPSF3 endonuclease activity by blocking CPSF3 active site.</text>
</comment>
<dbReference type="Proteomes" id="UP000038040">
    <property type="component" value="Unplaced"/>
</dbReference>
<evidence type="ECO:0000313" key="9">
    <source>
        <dbReference type="EMBL" id="VDN54969.1"/>
    </source>
</evidence>
<dbReference type="Pfam" id="PF09814">
    <property type="entry name" value="HECT_2"/>
    <property type="match status" value="1"/>
</dbReference>
<dbReference type="GO" id="GO:0030332">
    <property type="term" value="F:cyclin binding"/>
    <property type="evidence" value="ECO:0007669"/>
    <property type="project" value="TreeGrafter"/>
</dbReference>
<evidence type="ECO:0000256" key="8">
    <source>
        <dbReference type="ARBA" id="ARBA00064185"/>
    </source>
</evidence>
<evidence type="ECO:0000256" key="7">
    <source>
        <dbReference type="ARBA" id="ARBA00053831"/>
    </source>
</evidence>
<accession>A0A158Q2P6</accession>
<comment type="catalytic activity">
    <reaction evidence="1">
        <text>S-ubiquitinyl-[E2 ubiquitin-conjugating enzyme]-L-cysteine + [acceptor protein]-L-lysine = [E2 ubiquitin-conjugating enzyme]-L-cysteine + N(6)-ubiquitinyl-[acceptor protein]-L-lysine.</text>
        <dbReference type="EC" id="2.3.2.26"/>
    </reaction>
</comment>
<dbReference type="EMBL" id="UYYG01001151">
    <property type="protein sequence ID" value="VDN54969.1"/>
    <property type="molecule type" value="Genomic_DNA"/>
</dbReference>
<reference evidence="9 11" key="2">
    <citation type="submission" date="2018-11" db="EMBL/GenBank/DDBJ databases">
        <authorList>
            <consortium name="Pathogen Informatics"/>
        </authorList>
    </citation>
    <scope>NUCLEOTIDE SEQUENCE [LARGE SCALE GENOMIC DNA]</scope>
</reference>
<dbReference type="PANTHER" id="PTHR31531">
    <property type="entry name" value="E3 UBIQUITIN-PROTEIN LIGASE E3D FAMILY MEMBER"/>
    <property type="match status" value="1"/>
</dbReference>
<evidence type="ECO:0000313" key="12">
    <source>
        <dbReference type="WBParaSite" id="DME_0000058201-mRNA-1"/>
    </source>
</evidence>
<organism evidence="10 12">
    <name type="scientific">Dracunculus medinensis</name>
    <name type="common">Guinea worm</name>
    <dbReference type="NCBI Taxonomy" id="318479"/>
    <lineage>
        <taxon>Eukaryota</taxon>
        <taxon>Metazoa</taxon>
        <taxon>Ecdysozoa</taxon>
        <taxon>Nematoda</taxon>
        <taxon>Chromadorea</taxon>
        <taxon>Rhabditida</taxon>
        <taxon>Spirurina</taxon>
        <taxon>Dracunculoidea</taxon>
        <taxon>Dracunculidae</taxon>
        <taxon>Dracunculus</taxon>
    </lineage>
</organism>
<keyword evidence="11" id="KW-1185">Reference proteome</keyword>
<dbReference type="GO" id="GO:0000209">
    <property type="term" value="P:protein polyubiquitination"/>
    <property type="evidence" value="ECO:0007669"/>
    <property type="project" value="TreeGrafter"/>
</dbReference>
<dbReference type="STRING" id="318479.A0A158Q2P6"/>
<dbReference type="GO" id="GO:0006513">
    <property type="term" value="P:protein monoubiquitination"/>
    <property type="evidence" value="ECO:0007669"/>
    <property type="project" value="TreeGrafter"/>
</dbReference>
<evidence type="ECO:0000256" key="1">
    <source>
        <dbReference type="ARBA" id="ARBA00000885"/>
    </source>
</evidence>
<dbReference type="GO" id="GO:0005634">
    <property type="term" value="C:nucleus"/>
    <property type="evidence" value="ECO:0007669"/>
    <property type="project" value="TreeGrafter"/>
</dbReference>
<evidence type="ECO:0000256" key="2">
    <source>
        <dbReference type="ARBA" id="ARBA00012485"/>
    </source>
</evidence>